<evidence type="ECO:0000313" key="7">
    <source>
        <dbReference type="Proteomes" id="UP000267250"/>
    </source>
</evidence>
<dbReference type="Gene3D" id="3.40.800.10">
    <property type="entry name" value="Ureohydrolase domain"/>
    <property type="match status" value="1"/>
</dbReference>
<feature type="binding site" evidence="4">
    <location>
        <position position="134"/>
    </location>
    <ligand>
        <name>Mn(2+)</name>
        <dbReference type="ChEBI" id="CHEBI:29035"/>
        <label>1</label>
    </ligand>
</feature>
<dbReference type="RefSeq" id="WP_127018245.1">
    <property type="nucleotide sequence ID" value="NZ_CP016379.1"/>
</dbReference>
<dbReference type="AlphaFoldDB" id="A0A3Q9HR23"/>
<dbReference type="Pfam" id="PF00491">
    <property type="entry name" value="Arginase"/>
    <property type="match status" value="1"/>
</dbReference>
<dbReference type="PROSITE" id="PS01053">
    <property type="entry name" value="ARGINASE_1"/>
    <property type="match status" value="1"/>
</dbReference>
<sequence>MTGTLRFLGSLENPEEANIIIVGAPMDFTVSYRPGSRFGPEGIRNISYGLEEFSFELEKSLEEVKFYDAGDLELPYGNVEKSLELIEKAAEIIVSAGKKPIFLGGEHLITWPVIKAVYRYYPDLVIIHFDAHADLREEFYGEPLSHATVMGCVARYIGGKNLYQLGIRSGAPEELAWARKNTHLYRAKVIEAIPEVIKSVGNRPVYVSIDIDVLDPAFAPGTGTPEPGGISSRELFNTLYMMKDLNLVGLDIVEVAPDYDPGKTTVFVAGKLLREALLIMDK</sequence>
<dbReference type="EMBL" id="CP016379">
    <property type="protein sequence ID" value="AZR73814.1"/>
    <property type="molecule type" value="Genomic_DNA"/>
</dbReference>
<evidence type="ECO:0000256" key="3">
    <source>
        <dbReference type="ARBA" id="ARBA00022801"/>
    </source>
</evidence>
<proteinExistence type="inferred from homology"/>
<comment type="cofactor">
    <cofactor evidence="4">
        <name>Mn(2+)</name>
        <dbReference type="ChEBI" id="CHEBI:29035"/>
    </cofactor>
    <text evidence="4">Binds 2 manganese ions per subunit.</text>
</comment>
<dbReference type="InterPro" id="IPR006035">
    <property type="entry name" value="Ureohydrolase"/>
</dbReference>
<dbReference type="SUPFAM" id="SSF52768">
    <property type="entry name" value="Arginase/deacetylase"/>
    <property type="match status" value="1"/>
</dbReference>
<organism evidence="6 7">
    <name type="scientific">Anoxybacter fermentans</name>
    <dbReference type="NCBI Taxonomy" id="1323375"/>
    <lineage>
        <taxon>Bacteria</taxon>
        <taxon>Bacillati</taxon>
        <taxon>Bacillota</taxon>
        <taxon>Clostridia</taxon>
        <taxon>Halanaerobiales</taxon>
        <taxon>Anoxybacter</taxon>
    </lineage>
</organism>
<evidence type="ECO:0000256" key="5">
    <source>
        <dbReference type="RuleBase" id="RU003684"/>
    </source>
</evidence>
<evidence type="ECO:0000256" key="4">
    <source>
        <dbReference type="PIRSR" id="PIRSR036979-1"/>
    </source>
</evidence>
<dbReference type="GO" id="GO:0033389">
    <property type="term" value="P:putrescine biosynthetic process from arginine, via agmatine"/>
    <property type="evidence" value="ECO:0007669"/>
    <property type="project" value="TreeGrafter"/>
</dbReference>
<name>A0A3Q9HR23_9FIRM</name>
<evidence type="ECO:0000256" key="1">
    <source>
        <dbReference type="ARBA" id="ARBA00009227"/>
    </source>
</evidence>
<evidence type="ECO:0000256" key="2">
    <source>
        <dbReference type="ARBA" id="ARBA00022723"/>
    </source>
</evidence>
<accession>A0A3Q9HR23</accession>
<protein>
    <submittedName>
        <fullName evidence="6">Agmatinase</fullName>
    </submittedName>
</protein>
<keyword evidence="3 5" id="KW-0378">Hydrolase</keyword>
<keyword evidence="4" id="KW-0464">Manganese</keyword>
<dbReference type="PANTHER" id="PTHR11358:SF26">
    <property type="entry name" value="GUANIDINO ACID HYDROLASE, MITOCHONDRIAL"/>
    <property type="match status" value="1"/>
</dbReference>
<dbReference type="PANTHER" id="PTHR11358">
    <property type="entry name" value="ARGINASE/AGMATINASE"/>
    <property type="match status" value="1"/>
</dbReference>
<dbReference type="NCBIfam" id="TIGR01230">
    <property type="entry name" value="agmatinase"/>
    <property type="match status" value="1"/>
</dbReference>
<feature type="binding site" evidence="4">
    <location>
        <position position="107"/>
    </location>
    <ligand>
        <name>Mn(2+)</name>
        <dbReference type="ChEBI" id="CHEBI:29035"/>
        <label>1</label>
    </ligand>
</feature>
<dbReference type="InterPro" id="IPR023696">
    <property type="entry name" value="Ureohydrolase_dom_sf"/>
</dbReference>
<dbReference type="KEGG" id="aft:BBF96_10705"/>
<feature type="binding site" evidence="4">
    <location>
        <position position="130"/>
    </location>
    <ligand>
        <name>Mn(2+)</name>
        <dbReference type="ChEBI" id="CHEBI:29035"/>
        <label>1</label>
    </ligand>
</feature>
<comment type="similarity">
    <text evidence="1">Belongs to the arginase family. Agmatinase subfamily.</text>
</comment>
<dbReference type="PROSITE" id="PS51409">
    <property type="entry name" value="ARGINASE_2"/>
    <property type="match status" value="1"/>
</dbReference>
<dbReference type="Proteomes" id="UP000267250">
    <property type="component" value="Chromosome"/>
</dbReference>
<dbReference type="InterPro" id="IPR020855">
    <property type="entry name" value="Ureohydrolase_Mn_BS"/>
</dbReference>
<dbReference type="InterPro" id="IPR005925">
    <property type="entry name" value="Agmatinase-rel"/>
</dbReference>
<dbReference type="CDD" id="cd11593">
    <property type="entry name" value="Agmatinase-like_2"/>
    <property type="match status" value="1"/>
</dbReference>
<feature type="binding site" evidence="4">
    <location>
        <position position="210"/>
    </location>
    <ligand>
        <name>Mn(2+)</name>
        <dbReference type="ChEBI" id="CHEBI:29035"/>
        <label>1</label>
    </ligand>
</feature>
<feature type="binding site" evidence="4">
    <location>
        <position position="132"/>
    </location>
    <ligand>
        <name>Mn(2+)</name>
        <dbReference type="ChEBI" id="CHEBI:29035"/>
        <label>1</label>
    </ligand>
</feature>
<feature type="binding site" evidence="4">
    <location>
        <position position="212"/>
    </location>
    <ligand>
        <name>Mn(2+)</name>
        <dbReference type="ChEBI" id="CHEBI:29035"/>
        <label>1</label>
    </ligand>
</feature>
<evidence type="ECO:0000313" key="6">
    <source>
        <dbReference type="EMBL" id="AZR73814.1"/>
    </source>
</evidence>
<keyword evidence="2 4" id="KW-0479">Metal-binding</keyword>
<dbReference type="GO" id="GO:0046872">
    <property type="term" value="F:metal ion binding"/>
    <property type="evidence" value="ECO:0007669"/>
    <property type="project" value="UniProtKB-KW"/>
</dbReference>
<dbReference type="OrthoDB" id="9788689at2"/>
<reference evidence="6 7" key="1">
    <citation type="submission" date="2016-07" db="EMBL/GenBank/DDBJ databases">
        <title>Genome and transcriptome analysis of iron-reducing fermentative bacteria Anoxybacter fermentans.</title>
        <authorList>
            <person name="Zeng X."/>
            <person name="Shao Z."/>
        </authorList>
    </citation>
    <scope>NUCLEOTIDE SEQUENCE [LARGE SCALE GENOMIC DNA]</scope>
    <source>
        <strain evidence="6 7">DY22613</strain>
    </source>
</reference>
<gene>
    <name evidence="6" type="ORF">BBF96_10705</name>
</gene>
<keyword evidence="7" id="KW-1185">Reference proteome</keyword>
<dbReference type="GO" id="GO:0008783">
    <property type="term" value="F:agmatinase activity"/>
    <property type="evidence" value="ECO:0007669"/>
    <property type="project" value="TreeGrafter"/>
</dbReference>
<dbReference type="PIRSF" id="PIRSF036979">
    <property type="entry name" value="Arginase"/>
    <property type="match status" value="1"/>
</dbReference>